<dbReference type="Proteomes" id="UP000284908">
    <property type="component" value="Unassembled WGS sequence"/>
</dbReference>
<proteinExistence type="predicted"/>
<comment type="caution">
    <text evidence="1">The sequence shown here is derived from an EMBL/GenBank/DDBJ whole genome shotgun (WGS) entry which is preliminary data.</text>
</comment>
<accession>A0A419NCS7</accession>
<organism evidence="1 2">
    <name type="scientific">Rahnella woolbedingensis</name>
    <dbReference type="NCBI Taxonomy" id="1510574"/>
    <lineage>
        <taxon>Bacteria</taxon>
        <taxon>Pseudomonadati</taxon>
        <taxon>Pseudomonadota</taxon>
        <taxon>Gammaproteobacteria</taxon>
        <taxon>Enterobacterales</taxon>
        <taxon>Yersiniaceae</taxon>
        <taxon>Rahnella</taxon>
    </lineage>
</organism>
<sequence>MTEQSVSVSAQALLIALLTRQISAWQTLFCPPRGKEHVCPKISATFYNKILEPMWWCCRGPKPVTMLEKDSIYWLCVLAQEPTPVAFELWILSVKFRYQKLTGNLLTAEAEKFLLICFMDFAAINKMYISQGHENWKS</sequence>
<protein>
    <submittedName>
        <fullName evidence="1">Uncharacterized protein</fullName>
    </submittedName>
</protein>
<reference evidence="1 2" key="1">
    <citation type="submission" date="2018-09" db="EMBL/GenBank/DDBJ databases">
        <authorList>
            <person name="Le Fleche-Mateos A."/>
        </authorList>
    </citation>
    <scope>NUCLEOTIDE SEQUENCE [LARGE SCALE GENOMIC DNA]</scope>
    <source>
        <strain evidence="1 2">DSM 27399</strain>
    </source>
</reference>
<name>A0A419NCS7_9GAMM</name>
<dbReference type="EMBL" id="RAHH01000005">
    <property type="protein sequence ID" value="RJT46150.1"/>
    <property type="molecule type" value="Genomic_DNA"/>
</dbReference>
<dbReference type="AlphaFoldDB" id="A0A419NCS7"/>
<dbReference type="RefSeq" id="WP_120131834.1">
    <property type="nucleotide sequence ID" value="NZ_RAHH01000005.1"/>
</dbReference>
<gene>
    <name evidence="1" type="ORF">D6C13_05630</name>
</gene>
<dbReference type="OrthoDB" id="6507262at2"/>
<evidence type="ECO:0000313" key="2">
    <source>
        <dbReference type="Proteomes" id="UP000284908"/>
    </source>
</evidence>
<keyword evidence="2" id="KW-1185">Reference proteome</keyword>
<evidence type="ECO:0000313" key="1">
    <source>
        <dbReference type="EMBL" id="RJT46150.1"/>
    </source>
</evidence>